<dbReference type="InterPro" id="IPR027417">
    <property type="entry name" value="P-loop_NTPase"/>
</dbReference>
<evidence type="ECO:0000313" key="5">
    <source>
        <dbReference type="Proteomes" id="UP000355989"/>
    </source>
</evidence>
<proteinExistence type="predicted"/>
<dbReference type="InterPro" id="IPR041685">
    <property type="entry name" value="AAA_GajA/Old/RecF-like"/>
</dbReference>
<feature type="domain" description="OLD protein-like TOPRIM" evidence="2">
    <location>
        <begin position="438"/>
        <end position="507"/>
    </location>
</feature>
<organism evidence="3 5">
    <name type="scientific">Listeria monocytogenes</name>
    <dbReference type="NCBI Taxonomy" id="1639"/>
    <lineage>
        <taxon>Bacteria</taxon>
        <taxon>Bacillati</taxon>
        <taxon>Bacillota</taxon>
        <taxon>Bacilli</taxon>
        <taxon>Bacillales</taxon>
        <taxon>Listeriaceae</taxon>
        <taxon>Listeria</taxon>
    </lineage>
</organism>
<dbReference type="InterPro" id="IPR034139">
    <property type="entry name" value="TOPRIM_OLD"/>
</dbReference>
<dbReference type="EMBL" id="AAAQOE010000004">
    <property type="protein sequence ID" value="EAE1096657.1"/>
    <property type="molecule type" value="Genomic_DNA"/>
</dbReference>
<accession>A0A3T2I3R2</accession>
<dbReference type="InterPro" id="IPR051396">
    <property type="entry name" value="Bact_Antivir_Def_Nuclease"/>
</dbReference>
<reference evidence="4 6" key="2">
    <citation type="submission" date="2019-04" db="EMBL/GenBank/DDBJ databases">
        <authorList>
            <person name="Ashton P.M."/>
            <person name="Dallman T."/>
            <person name="Nair S."/>
            <person name="De Pinna E."/>
            <person name="Peters T."/>
            <person name="Grant K."/>
        </authorList>
    </citation>
    <scope>NUCLEOTIDE SEQUENCE [LARGE SCALE GENOMIC DNA]</scope>
    <source>
        <strain evidence="4 6">406731</strain>
    </source>
</reference>
<name>A0A3T2I3R2_LISMN</name>
<dbReference type="EMBL" id="AABEVT010000007">
    <property type="protein sequence ID" value="EAH0253134.1"/>
    <property type="molecule type" value="Genomic_DNA"/>
</dbReference>
<dbReference type="Gene3D" id="3.40.50.300">
    <property type="entry name" value="P-loop containing nucleotide triphosphate hydrolases"/>
    <property type="match status" value="1"/>
</dbReference>
<dbReference type="AlphaFoldDB" id="A0A3T2I3R2"/>
<dbReference type="CDD" id="cd01026">
    <property type="entry name" value="TOPRIM_OLD"/>
    <property type="match status" value="1"/>
</dbReference>
<dbReference type="Proteomes" id="UP000566597">
    <property type="component" value="Unassembled WGS sequence"/>
</dbReference>
<protein>
    <submittedName>
        <fullName evidence="3">DUF2813 domain-containing protein</fullName>
    </submittedName>
</protein>
<dbReference type="SUPFAM" id="SSF52540">
    <property type="entry name" value="P-loop containing nucleoside triphosphate hydrolases"/>
    <property type="match status" value="1"/>
</dbReference>
<evidence type="ECO:0000313" key="4">
    <source>
        <dbReference type="EMBL" id="EAH0253134.1"/>
    </source>
</evidence>
<gene>
    <name evidence="3" type="ORF">APD94_11860</name>
    <name evidence="4" type="ORF">D4U23_12110</name>
</gene>
<evidence type="ECO:0000259" key="1">
    <source>
        <dbReference type="Pfam" id="PF13175"/>
    </source>
</evidence>
<evidence type="ECO:0000313" key="3">
    <source>
        <dbReference type="EMBL" id="EAE1096657.1"/>
    </source>
</evidence>
<feature type="domain" description="Endonuclease GajA/Old nuclease/RecF-like AAA" evidence="1">
    <location>
        <begin position="1"/>
        <end position="379"/>
    </location>
</feature>
<sequence>MYISKVKINNYRSFINTEIDLNEGINVLIGHNNAGKSNLLKALAIVLGSTSKKMSIHDFNKDIKLEKLKGGPPRITIEIHITQSTNEDLMGDDLVTVSNWLTKLEEPYEAKLQYEFFLPVTEHDNYLKKISNAGNSEDAWFIIQHDFLRLYIYKIWGGNPDNQITADSESLNRFDFQFLDAIRDVERDMYSGKSALLKDVIDFFVDYDIKSNKEITLDEQTRQINVRKEAFKVNADLLLKSINERLTKGKNEILSYTDDIGASFNNSYPSFDGALTENELYSVLNLIVEQESGMKLPIAYNGLGYNNLIFMSLLLTKMQVNSDGNYLGSNAKVFPVLAIEEPEAHLHPTMQNQFIRFLQQNIKKRKVKQVFITSHSTHITANIKLDDIICLYQEQGITKIAYPGKVFTTKDDEENIIPQENSKKYVQRFLDTTKSNMLFSEKIILVEGLAEQLLLPVLANYHGTSLEEKHIAIIDVGGRYFNHFLYLFEPNNSFSLKRKVVCITDIDPTRKKKDATGESFKKCYPYEVNADKINYEYQWNQALKMHIGADNKYIQVFSQEIGIGKTLEYQLAFENPFCTLLITPSMVNTEEIEKLMTNYHTSSFEELSQILSKTNENSRIIDGLKQSSQTWNEDMKKRALIASRYLNSVSKGANALELSSILQDNLEEKGTEKYVDFKVPKYIVEAIDWM</sequence>
<dbReference type="Pfam" id="PF13175">
    <property type="entry name" value="AAA_15"/>
    <property type="match status" value="1"/>
</dbReference>
<evidence type="ECO:0000259" key="2">
    <source>
        <dbReference type="Pfam" id="PF20469"/>
    </source>
</evidence>
<dbReference type="PANTHER" id="PTHR43581">
    <property type="entry name" value="ATP/GTP PHOSPHATASE"/>
    <property type="match status" value="1"/>
</dbReference>
<comment type="caution">
    <text evidence="3">The sequence shown here is derived from an EMBL/GenBank/DDBJ whole genome shotgun (WGS) entry which is preliminary data.</text>
</comment>
<evidence type="ECO:0000313" key="6">
    <source>
        <dbReference type="Proteomes" id="UP000566597"/>
    </source>
</evidence>
<dbReference type="PANTHER" id="PTHR43581:SF4">
    <property type="entry name" value="ATP_GTP PHOSPHATASE"/>
    <property type="match status" value="1"/>
</dbReference>
<reference evidence="3 5" key="1">
    <citation type="submission" date="2018-06" db="EMBL/GenBank/DDBJ databases">
        <authorList>
            <consortium name="GenomeTrakr: Next Generation Sequencing Network for Food Pathogen Tracability"/>
        </authorList>
    </citation>
    <scope>NUCLEOTIDE SEQUENCE [LARGE SCALE GENOMIC DNA]</scope>
    <source>
        <strain evidence="3 5">FLAG-78586</strain>
    </source>
</reference>
<dbReference type="Pfam" id="PF20469">
    <property type="entry name" value="OLD-like_TOPRIM"/>
    <property type="match status" value="1"/>
</dbReference>
<dbReference type="RefSeq" id="WP_003722434.1">
    <property type="nucleotide sequence ID" value="NZ_CP019617.1"/>
</dbReference>
<dbReference type="Proteomes" id="UP000355989">
    <property type="component" value="Unassembled WGS sequence"/>
</dbReference>